<dbReference type="AlphaFoldDB" id="A0A368L5B9"/>
<reference evidence="5 6" key="1">
    <citation type="journal article" date="2018" name="Int. J. Syst. Evol. Microbiol.">
        <title>Parvibium lacunae gen. nov., sp. nov., a new member of the family Alcaligenaceae isolated from a freshwater pond.</title>
        <authorList>
            <person name="Chen W.M."/>
            <person name="Xie P.B."/>
            <person name="Hsu M.Y."/>
            <person name="Sheu S.Y."/>
        </authorList>
    </citation>
    <scope>NUCLEOTIDE SEQUENCE [LARGE SCALE GENOMIC DNA]</scope>
    <source>
        <strain evidence="5 6">KMB9</strain>
    </source>
</reference>
<dbReference type="SUPFAM" id="SSF160246">
    <property type="entry name" value="EspE N-terminal domain-like"/>
    <property type="match status" value="1"/>
</dbReference>
<dbReference type="EMBL" id="QPGB01000002">
    <property type="protein sequence ID" value="RCS58673.1"/>
    <property type="molecule type" value="Genomic_DNA"/>
</dbReference>
<dbReference type="GO" id="GO:0005886">
    <property type="term" value="C:plasma membrane"/>
    <property type="evidence" value="ECO:0007669"/>
    <property type="project" value="TreeGrafter"/>
</dbReference>
<sequence>MKLGEALLETGAITKTQLDSALKDQQSGRKKPLGELLIDAGVVTEEQLQIALAKKLGFPLIKLDVFPVEDEALLKVPATTATRLKILPILKRQQMLVVAMEDPWRYSALDELKFATQLKIVPVMAPPRSVEAAIYRQYVERSGPWQVPPETISAGNLLPDMEFGGNIKDLAKELDGDEEGDNTGNRQVQESDNALVRLVNSMILDAYQRGASDIHVECYPGKEKVRIRFRQDGSLVSYLELPASHRAALIARLKIMADLDISEKRKPQDGKINFAKFGPARIELRLASIPTANGLEDMVLRILASAKPVPLDHLGLAKHNVTGMHAIMERPYGLFLICGPTGSGKTTTLHSAISYINVPERKIWTAEDPVEITQPGLRQVQVQPKIGWTFATALRAFLRADPDVIMVGEMRDEETAHIGVEASLTGHLVLSTLHTNSAPESVTRLLDMGLDPFNFGDSLLGILAQRLVKKMCKECKVAEPASQEWIEQLLDDYCHQFAEDSPITRADIHQRWVDEYAEKGQFMRYTCKGCEECNHTGLKGRLGIHELLQNSRAVKRLIQKGARAEEIQAQALLDGMRTLKQDGIEKVLQGLTTLEEVRAATAG</sequence>
<evidence type="ECO:0000313" key="6">
    <source>
        <dbReference type="Proteomes" id="UP000252357"/>
    </source>
</evidence>
<organism evidence="5 6">
    <name type="scientific">Parvibium lacunae</name>
    <dbReference type="NCBI Taxonomy" id="1888893"/>
    <lineage>
        <taxon>Bacteria</taxon>
        <taxon>Pseudomonadati</taxon>
        <taxon>Pseudomonadota</taxon>
        <taxon>Betaproteobacteria</taxon>
        <taxon>Burkholderiales</taxon>
        <taxon>Alcaligenaceae</taxon>
        <taxon>Parvibium</taxon>
    </lineage>
</organism>
<comment type="similarity">
    <text evidence="1">Belongs to the GSP E family.</text>
</comment>
<keyword evidence="3" id="KW-0067">ATP-binding</keyword>
<comment type="caution">
    <text evidence="5">The sequence shown here is derived from an EMBL/GenBank/DDBJ whole genome shotgun (WGS) entry which is preliminary data.</text>
</comment>
<dbReference type="PANTHER" id="PTHR30258">
    <property type="entry name" value="TYPE II SECRETION SYSTEM PROTEIN GSPE-RELATED"/>
    <property type="match status" value="1"/>
</dbReference>
<evidence type="ECO:0000256" key="3">
    <source>
        <dbReference type="ARBA" id="ARBA00022840"/>
    </source>
</evidence>
<dbReference type="GO" id="GO:0016887">
    <property type="term" value="F:ATP hydrolysis activity"/>
    <property type="evidence" value="ECO:0007669"/>
    <property type="project" value="TreeGrafter"/>
</dbReference>
<feature type="domain" description="Bacterial type II secretion system protein E" evidence="4">
    <location>
        <begin position="398"/>
        <end position="412"/>
    </location>
</feature>
<evidence type="ECO:0000256" key="1">
    <source>
        <dbReference type="ARBA" id="ARBA00006611"/>
    </source>
</evidence>
<dbReference type="Gene3D" id="3.30.300.160">
    <property type="entry name" value="Type II secretion system, protein E, N-terminal domain"/>
    <property type="match status" value="1"/>
</dbReference>
<dbReference type="Proteomes" id="UP000252357">
    <property type="component" value="Unassembled WGS sequence"/>
</dbReference>
<evidence type="ECO:0000313" key="5">
    <source>
        <dbReference type="EMBL" id="RCS58673.1"/>
    </source>
</evidence>
<dbReference type="OrthoDB" id="5790493at2"/>
<keyword evidence="6" id="KW-1185">Reference proteome</keyword>
<accession>A0A368L5B9</accession>
<dbReference type="PANTHER" id="PTHR30258:SF1">
    <property type="entry name" value="PROTEIN TRANSPORT PROTEIN HOFB HOMOLOG"/>
    <property type="match status" value="1"/>
</dbReference>
<dbReference type="GO" id="GO:0005524">
    <property type="term" value="F:ATP binding"/>
    <property type="evidence" value="ECO:0007669"/>
    <property type="project" value="UniProtKB-KW"/>
</dbReference>
<name>A0A368L5B9_9BURK</name>
<dbReference type="CDD" id="cd01129">
    <property type="entry name" value="PulE-GspE-like"/>
    <property type="match status" value="1"/>
</dbReference>
<evidence type="ECO:0000259" key="4">
    <source>
        <dbReference type="PROSITE" id="PS00662"/>
    </source>
</evidence>
<keyword evidence="2" id="KW-0547">Nucleotide-binding</keyword>
<dbReference type="InterPro" id="IPR027417">
    <property type="entry name" value="P-loop_NTPase"/>
</dbReference>
<dbReference type="Pfam" id="PF05157">
    <property type="entry name" value="MshEN"/>
    <property type="match status" value="1"/>
</dbReference>
<dbReference type="InterPro" id="IPR001482">
    <property type="entry name" value="T2SS/T4SS_dom"/>
</dbReference>
<proteinExistence type="inferred from homology"/>
<protein>
    <submittedName>
        <fullName evidence="5">Pilus assembly protein PilB</fullName>
    </submittedName>
</protein>
<dbReference type="InterPro" id="IPR007831">
    <property type="entry name" value="T2SS_GspE_N"/>
</dbReference>
<dbReference type="SUPFAM" id="SSF52540">
    <property type="entry name" value="P-loop containing nucleoside triphosphate hydrolases"/>
    <property type="match status" value="1"/>
</dbReference>
<dbReference type="InterPro" id="IPR037257">
    <property type="entry name" value="T2SS_E_N_sf"/>
</dbReference>
<dbReference type="Gene3D" id="3.40.50.300">
    <property type="entry name" value="P-loop containing nucleotide triphosphate hydrolases"/>
    <property type="match status" value="1"/>
</dbReference>
<dbReference type="Gene3D" id="3.30.450.90">
    <property type="match status" value="1"/>
</dbReference>
<gene>
    <name evidence="5" type="ORF">DU000_04740</name>
</gene>
<dbReference type="PROSITE" id="PS00662">
    <property type="entry name" value="T2SP_E"/>
    <property type="match status" value="1"/>
</dbReference>
<evidence type="ECO:0000256" key="2">
    <source>
        <dbReference type="ARBA" id="ARBA00022741"/>
    </source>
</evidence>
<dbReference type="Pfam" id="PF00437">
    <property type="entry name" value="T2SSE"/>
    <property type="match status" value="1"/>
</dbReference>